<dbReference type="RefSeq" id="XP_071922635.1">
    <property type="nucleotide sequence ID" value="XM_072066534.1"/>
</dbReference>
<reference evidence="2 3" key="1">
    <citation type="submission" date="2025-05" db="UniProtKB">
        <authorList>
            <consortium name="RefSeq"/>
        </authorList>
    </citation>
    <scope>IDENTIFICATION</scope>
    <source>
        <tissue evidence="2 3">Leaves</tissue>
    </source>
</reference>
<organism evidence="1 2">
    <name type="scientific">Coffea arabica</name>
    <name type="common">Arabian coffee</name>
    <dbReference type="NCBI Taxonomy" id="13443"/>
    <lineage>
        <taxon>Eukaryota</taxon>
        <taxon>Viridiplantae</taxon>
        <taxon>Streptophyta</taxon>
        <taxon>Embryophyta</taxon>
        <taxon>Tracheophyta</taxon>
        <taxon>Spermatophyta</taxon>
        <taxon>Magnoliopsida</taxon>
        <taxon>eudicotyledons</taxon>
        <taxon>Gunneridae</taxon>
        <taxon>Pentapetalae</taxon>
        <taxon>asterids</taxon>
        <taxon>lamiids</taxon>
        <taxon>Gentianales</taxon>
        <taxon>Rubiaceae</taxon>
        <taxon>Ixoroideae</taxon>
        <taxon>Gardenieae complex</taxon>
        <taxon>Bertiereae - Coffeeae clade</taxon>
        <taxon>Coffeeae</taxon>
        <taxon>Coffea</taxon>
    </lineage>
</organism>
<evidence type="ECO:0000313" key="2">
    <source>
        <dbReference type="RefSeq" id="XP_071922634.1"/>
    </source>
</evidence>
<evidence type="ECO:0000313" key="3">
    <source>
        <dbReference type="RefSeq" id="XP_071922635.1"/>
    </source>
</evidence>
<accession>A0ABM4VSX0</accession>
<proteinExistence type="predicted"/>
<evidence type="ECO:0000313" key="1">
    <source>
        <dbReference type="Proteomes" id="UP001652660"/>
    </source>
</evidence>
<sequence length="118" mass="12993">MEGLISTQLNPIHTYSTHESYVFSPTFSLRIKTIAFGNKFVAMRNLKSHTSINASVQLLEVPKEGRFNKALPSKVCLDEGIDEHAEFCGAGKAVVEWTTRAMSGSIPFEDALAARFSV</sequence>
<keyword evidence="1" id="KW-1185">Reference proteome</keyword>
<gene>
    <name evidence="2 3" type="primary">LOC140014891</name>
</gene>
<dbReference type="RefSeq" id="XP_071922634.1">
    <property type="nucleotide sequence ID" value="XM_072066533.1"/>
</dbReference>
<dbReference type="Proteomes" id="UP001652660">
    <property type="component" value="Chromosome 9e"/>
</dbReference>
<protein>
    <submittedName>
        <fullName evidence="2 3">Phosphoserine phosphatase, chloroplastic-like</fullName>
    </submittedName>
</protein>
<dbReference type="GeneID" id="140014891"/>
<dbReference type="Gene3D" id="1.10.150.210">
    <property type="entry name" value="Phosphoserine phosphatase, domain 2"/>
    <property type="match status" value="1"/>
</dbReference>
<name>A0ABM4VSX0_COFAR</name>